<gene>
    <name evidence="2" type="ORF">PDIGIT_LOCUS13043</name>
</gene>
<comment type="caution">
    <text evidence="2">The sequence shown here is derived from an EMBL/GenBank/DDBJ whole genome shotgun (WGS) entry which is preliminary data.</text>
</comment>
<name>A0A9W4UQ95_9PLEO</name>
<evidence type="ECO:0000313" key="3">
    <source>
        <dbReference type="Proteomes" id="UP001152607"/>
    </source>
</evidence>
<protein>
    <submittedName>
        <fullName evidence="2">Uncharacterized protein</fullName>
    </submittedName>
</protein>
<evidence type="ECO:0000256" key="1">
    <source>
        <dbReference type="SAM" id="MobiDB-lite"/>
    </source>
</evidence>
<reference evidence="2" key="1">
    <citation type="submission" date="2023-01" db="EMBL/GenBank/DDBJ databases">
        <authorList>
            <person name="Van Ghelder C."/>
            <person name="Rancurel C."/>
        </authorList>
    </citation>
    <scope>NUCLEOTIDE SEQUENCE</scope>
    <source>
        <strain evidence="2">CNCM I-4278</strain>
    </source>
</reference>
<feature type="region of interest" description="Disordered" evidence="1">
    <location>
        <begin position="1"/>
        <end position="21"/>
    </location>
</feature>
<proteinExistence type="predicted"/>
<dbReference type="Proteomes" id="UP001152607">
    <property type="component" value="Unassembled WGS sequence"/>
</dbReference>
<accession>A0A9W4UQ95</accession>
<organism evidence="2 3">
    <name type="scientific">Periconia digitata</name>
    <dbReference type="NCBI Taxonomy" id="1303443"/>
    <lineage>
        <taxon>Eukaryota</taxon>
        <taxon>Fungi</taxon>
        <taxon>Dikarya</taxon>
        <taxon>Ascomycota</taxon>
        <taxon>Pezizomycotina</taxon>
        <taxon>Dothideomycetes</taxon>
        <taxon>Pleosporomycetidae</taxon>
        <taxon>Pleosporales</taxon>
        <taxon>Massarineae</taxon>
        <taxon>Periconiaceae</taxon>
        <taxon>Periconia</taxon>
    </lineage>
</organism>
<feature type="compositionally biased region" description="Low complexity" evidence="1">
    <location>
        <begin position="8"/>
        <end position="19"/>
    </location>
</feature>
<evidence type="ECO:0000313" key="2">
    <source>
        <dbReference type="EMBL" id="CAI6339879.1"/>
    </source>
</evidence>
<dbReference type="EMBL" id="CAOQHR010000009">
    <property type="protein sequence ID" value="CAI6339879.1"/>
    <property type="molecule type" value="Genomic_DNA"/>
</dbReference>
<dbReference type="AlphaFoldDB" id="A0A9W4UQ95"/>
<keyword evidence="3" id="KW-1185">Reference proteome</keyword>
<sequence length="133" mass="14783">MVTVAVAGRGSSGLPSRRGAGVGRWPAPQEVSGRRMSCSTIFIYPIACIYPCAPSFVAYIHSHGRQAGVVDVGWLVDVDKCLHPTTTTTTTIYMSMADYRKILLMRLTWTSFLSIHPHFWPHPVPVNHHRLSH</sequence>